<gene>
    <name evidence="14" type="primary">hprK</name>
    <name evidence="17" type="ORF">OYT1_ch0573</name>
</gene>
<dbReference type="InterPro" id="IPR003755">
    <property type="entry name" value="HPr(Ser)_kin/Pase"/>
</dbReference>
<reference evidence="17 18" key="1">
    <citation type="submission" date="2018-06" db="EMBL/GenBank/DDBJ databases">
        <title>OYT1 Genome Sequencing.</title>
        <authorList>
            <person name="Kato S."/>
            <person name="Itoh T."/>
            <person name="Ohkuma M."/>
        </authorList>
    </citation>
    <scope>NUCLEOTIDE SEQUENCE [LARGE SCALE GENOMIC DNA]</scope>
    <source>
        <strain evidence="17 18">OYT1</strain>
    </source>
</reference>
<dbReference type="Gene3D" id="3.40.1390.20">
    <property type="entry name" value="HprK N-terminal domain-like"/>
    <property type="match status" value="1"/>
</dbReference>
<protein>
    <recommendedName>
        <fullName evidence="14">HPr kinase/phosphorylase</fullName>
        <shortName evidence="14">HPrK/P</shortName>
        <ecNumber evidence="14">2.7.11.-</ecNumber>
        <ecNumber evidence="14">2.7.4.-</ecNumber>
    </recommendedName>
    <alternativeName>
        <fullName evidence="14">HPr(Ser) kinase/phosphorylase</fullName>
    </alternativeName>
</protein>
<keyword evidence="5 14" id="KW-0723">Serine/threonine-protein kinase</keyword>
<dbReference type="InterPro" id="IPR027417">
    <property type="entry name" value="P-loop_NTPase"/>
</dbReference>
<dbReference type="GO" id="GO:0005524">
    <property type="term" value="F:ATP binding"/>
    <property type="evidence" value="ECO:0007669"/>
    <property type="project" value="UniProtKB-UniRule"/>
</dbReference>
<feature type="binding site" evidence="14">
    <location>
        <begin position="157"/>
        <end position="164"/>
    </location>
    <ligand>
        <name>ATP</name>
        <dbReference type="ChEBI" id="CHEBI:30616"/>
    </ligand>
</feature>
<keyword evidence="12 14" id="KW-0511">Multifunctional enzyme</keyword>
<dbReference type="RefSeq" id="WP_062625446.1">
    <property type="nucleotide sequence ID" value="NZ_AP018738.1"/>
</dbReference>
<dbReference type="InterPro" id="IPR011126">
    <property type="entry name" value="Hpr_kin/Pase_Hpr_N"/>
</dbReference>
<feature type="active site" evidence="14">
    <location>
        <position position="142"/>
    </location>
</feature>
<evidence type="ECO:0000256" key="5">
    <source>
        <dbReference type="ARBA" id="ARBA00022527"/>
    </source>
</evidence>
<feature type="region of interest" description="Important for the catalytic mechanism of dephosphorylation" evidence="14">
    <location>
        <begin position="270"/>
        <end position="275"/>
    </location>
</feature>
<evidence type="ECO:0000256" key="9">
    <source>
        <dbReference type="ARBA" id="ARBA00022777"/>
    </source>
</evidence>
<dbReference type="Pfam" id="PF07475">
    <property type="entry name" value="Hpr_kinase_C"/>
    <property type="match status" value="1"/>
</dbReference>
<comment type="catalytic activity">
    <reaction evidence="1 14">
        <text>[HPr protein]-L-serine + ATP = [HPr protein]-O-phospho-L-serine + ADP + H(+)</text>
        <dbReference type="Rhea" id="RHEA:46600"/>
        <dbReference type="Rhea" id="RHEA-COMP:11602"/>
        <dbReference type="Rhea" id="RHEA-COMP:11603"/>
        <dbReference type="ChEBI" id="CHEBI:15378"/>
        <dbReference type="ChEBI" id="CHEBI:29999"/>
        <dbReference type="ChEBI" id="CHEBI:30616"/>
        <dbReference type="ChEBI" id="CHEBI:83421"/>
        <dbReference type="ChEBI" id="CHEBI:456216"/>
    </reaction>
</comment>
<dbReference type="EC" id="2.7.11.-" evidence="14"/>
<feature type="domain" description="HPr(Ser) kinase/phosphorylase N-terminal" evidence="15">
    <location>
        <begin position="4"/>
        <end position="131"/>
    </location>
</feature>
<feature type="region of interest" description="Important for the catalytic mechanism of both phosphorylation and dephosphorylation" evidence="14">
    <location>
        <begin position="205"/>
        <end position="214"/>
    </location>
</feature>
<dbReference type="Gene3D" id="3.40.50.300">
    <property type="entry name" value="P-loop containing nucleotide triphosphate hydrolases"/>
    <property type="match status" value="1"/>
</dbReference>
<feature type="binding site" evidence="14">
    <location>
        <position position="164"/>
    </location>
    <ligand>
        <name>Mg(2+)</name>
        <dbReference type="ChEBI" id="CHEBI:18420"/>
    </ligand>
</feature>
<evidence type="ECO:0000256" key="11">
    <source>
        <dbReference type="ARBA" id="ARBA00022842"/>
    </source>
</evidence>
<evidence type="ECO:0000256" key="1">
    <source>
        <dbReference type="ARBA" id="ARBA00001120"/>
    </source>
</evidence>
<evidence type="ECO:0000259" key="15">
    <source>
        <dbReference type="Pfam" id="PF02603"/>
    </source>
</evidence>
<comment type="subunit">
    <text evidence="4 14">Homohexamer.</text>
</comment>
<keyword evidence="6 14" id="KW-0808">Transferase</keyword>
<sequence length="316" mass="35040">MAQVDIRRLFEDKQERLGLVWVAGEGGADKILDSELVNASNKGLIGHMNLIHPNWVQVFSSIELDYLHSLDAEAMQASLQLLDHGSTLCLIIAGTDEIPQALVAYADQTHTPLFHSPKNSVHLMWLVRHYIVAALAESTTRHGVFLDVMGIGVLITGDSGVGKSELGLELITRGSSLVADDITEFYRTSPDTLEGKCPDLLRDFLEVRGLGMLNIRTMFGETAVRLRKSLKLIVHLHRPPGGDLSKLERLPLNASHQEILGIQINTVSIPVTAGRNLAVLVEAAARNYVLQERGIDTMKEFFDRHQAEMERDLEDR</sequence>
<dbReference type="OrthoDB" id="9778803at2"/>
<feature type="binding site" evidence="14">
    <location>
        <position position="206"/>
    </location>
    <ligand>
        <name>Mg(2+)</name>
        <dbReference type="ChEBI" id="CHEBI:18420"/>
    </ligand>
</feature>
<keyword evidence="11 14" id="KW-0460">Magnesium</keyword>
<dbReference type="SUPFAM" id="SSF53795">
    <property type="entry name" value="PEP carboxykinase-like"/>
    <property type="match status" value="1"/>
</dbReference>
<keyword evidence="10 14" id="KW-0067">ATP-binding</keyword>
<accession>A0A2Z6G9G6</accession>
<dbReference type="EC" id="2.7.4.-" evidence="14"/>
<dbReference type="GO" id="GO:0004712">
    <property type="term" value="F:protein serine/threonine/tyrosine kinase activity"/>
    <property type="evidence" value="ECO:0007669"/>
    <property type="project" value="UniProtKB-UniRule"/>
</dbReference>
<dbReference type="SUPFAM" id="SSF75138">
    <property type="entry name" value="HprK N-terminal domain-like"/>
    <property type="match status" value="1"/>
</dbReference>
<comment type="catalytic activity">
    <reaction evidence="13 14">
        <text>[HPr protein]-O-phospho-L-serine + phosphate + H(+) = [HPr protein]-L-serine + diphosphate</text>
        <dbReference type="Rhea" id="RHEA:46604"/>
        <dbReference type="Rhea" id="RHEA-COMP:11602"/>
        <dbReference type="Rhea" id="RHEA-COMP:11603"/>
        <dbReference type="ChEBI" id="CHEBI:15378"/>
        <dbReference type="ChEBI" id="CHEBI:29999"/>
        <dbReference type="ChEBI" id="CHEBI:33019"/>
        <dbReference type="ChEBI" id="CHEBI:43474"/>
        <dbReference type="ChEBI" id="CHEBI:83421"/>
    </reaction>
</comment>
<keyword evidence="9 14" id="KW-0418">Kinase</keyword>
<evidence type="ECO:0000256" key="7">
    <source>
        <dbReference type="ARBA" id="ARBA00022723"/>
    </source>
</evidence>
<dbReference type="PANTHER" id="PTHR30305">
    <property type="entry name" value="PROTEIN YJDM-RELATED"/>
    <property type="match status" value="1"/>
</dbReference>
<name>A0A2Z6G9G6_9PROT</name>
<dbReference type="PANTHER" id="PTHR30305:SF1">
    <property type="entry name" value="HPR KINASE_PHOSPHORYLASE"/>
    <property type="match status" value="1"/>
</dbReference>
<dbReference type="EMBL" id="AP018738">
    <property type="protein sequence ID" value="BBE50140.1"/>
    <property type="molecule type" value="Genomic_DNA"/>
</dbReference>
<evidence type="ECO:0000256" key="14">
    <source>
        <dbReference type="HAMAP-Rule" id="MF_01249"/>
    </source>
</evidence>
<comment type="miscellaneous">
    <text evidence="14">Both phosphorylation and phosphorolysis are carried out by the same active site and suggest a common mechanism for both reactions.</text>
</comment>
<keyword evidence="18" id="KW-1185">Reference proteome</keyword>
<keyword evidence="8 14" id="KW-0547">Nucleotide-binding</keyword>
<proteinExistence type="inferred from homology"/>
<evidence type="ECO:0000256" key="6">
    <source>
        <dbReference type="ARBA" id="ARBA00022679"/>
    </source>
</evidence>
<evidence type="ECO:0000256" key="12">
    <source>
        <dbReference type="ARBA" id="ARBA00023268"/>
    </source>
</evidence>
<dbReference type="InterPro" id="IPR028979">
    <property type="entry name" value="Ser_kin/Pase_Hpr-like_N_sf"/>
</dbReference>
<evidence type="ECO:0000313" key="18">
    <source>
        <dbReference type="Proteomes" id="UP000033070"/>
    </source>
</evidence>
<dbReference type="GO" id="GO:0000155">
    <property type="term" value="F:phosphorelay sensor kinase activity"/>
    <property type="evidence" value="ECO:0007669"/>
    <property type="project" value="InterPro"/>
</dbReference>
<dbReference type="CDD" id="cd01918">
    <property type="entry name" value="HprK_C"/>
    <property type="match status" value="1"/>
</dbReference>
<dbReference type="AlphaFoldDB" id="A0A2Z6G9G6"/>
<dbReference type="GO" id="GO:0000287">
    <property type="term" value="F:magnesium ion binding"/>
    <property type="evidence" value="ECO:0007669"/>
    <property type="project" value="UniProtKB-UniRule"/>
</dbReference>
<feature type="active site" evidence="14">
    <location>
        <position position="163"/>
    </location>
</feature>
<comment type="cofactor">
    <cofactor evidence="2 14">
        <name>Mg(2+)</name>
        <dbReference type="ChEBI" id="CHEBI:18420"/>
    </cofactor>
</comment>
<comment type="similarity">
    <text evidence="3 14">Belongs to the HPrK/P family.</text>
</comment>
<feature type="domain" description="HPr kinase/phosphorylase C-terminal" evidence="16">
    <location>
        <begin position="134"/>
        <end position="304"/>
    </location>
</feature>
<dbReference type="GO" id="GO:0006109">
    <property type="term" value="P:regulation of carbohydrate metabolic process"/>
    <property type="evidence" value="ECO:0007669"/>
    <property type="project" value="UniProtKB-UniRule"/>
</dbReference>
<comment type="function">
    <text evidence="14">Catalyzes the ATP- as well as the pyrophosphate-dependent phosphorylation of a specific serine residue in HPr, a phosphocarrier protein of the phosphoenolpyruvate-dependent sugar phosphotransferase system (PTS). HprK/P also catalyzes the pyrophosphate-producing, inorganic phosphate-dependent dephosphorylation (phosphorolysis) of seryl-phosphorylated HPr (P-Ser-HPr).</text>
</comment>
<dbReference type="HAMAP" id="MF_01249">
    <property type="entry name" value="HPr_kinase"/>
    <property type="match status" value="1"/>
</dbReference>
<dbReference type="Pfam" id="PF02603">
    <property type="entry name" value="Hpr_kinase_N"/>
    <property type="match status" value="1"/>
</dbReference>
<organism evidence="17 18">
    <name type="scientific">Ferriphaselus amnicola</name>
    <dbReference type="NCBI Taxonomy" id="1188319"/>
    <lineage>
        <taxon>Bacteria</taxon>
        <taxon>Pseudomonadati</taxon>
        <taxon>Pseudomonadota</taxon>
        <taxon>Betaproteobacteria</taxon>
        <taxon>Nitrosomonadales</taxon>
        <taxon>Gallionellaceae</taxon>
        <taxon>Ferriphaselus</taxon>
    </lineage>
</organism>
<dbReference type="InterPro" id="IPR011104">
    <property type="entry name" value="Hpr_kin/Pase_C"/>
</dbReference>
<comment type="domain">
    <text evidence="14">The Walker A ATP-binding motif also binds Pi and PPi.</text>
</comment>
<dbReference type="FunFam" id="3.40.50.300:FF:000174">
    <property type="entry name" value="HPr kinase/phosphorylase"/>
    <property type="match status" value="1"/>
</dbReference>
<dbReference type="GO" id="GO:0004674">
    <property type="term" value="F:protein serine/threonine kinase activity"/>
    <property type="evidence" value="ECO:0007669"/>
    <property type="project" value="UniProtKB-KW"/>
</dbReference>
<evidence type="ECO:0000259" key="16">
    <source>
        <dbReference type="Pfam" id="PF07475"/>
    </source>
</evidence>
<evidence type="ECO:0000256" key="13">
    <source>
        <dbReference type="ARBA" id="ARBA00047657"/>
    </source>
</evidence>
<feature type="active site" evidence="14">
    <location>
        <position position="249"/>
    </location>
</feature>
<evidence type="ECO:0000256" key="8">
    <source>
        <dbReference type="ARBA" id="ARBA00022741"/>
    </source>
</evidence>
<evidence type="ECO:0000256" key="3">
    <source>
        <dbReference type="ARBA" id="ARBA00006883"/>
    </source>
</evidence>
<dbReference type="NCBIfam" id="TIGR00679">
    <property type="entry name" value="hpr-ser"/>
    <property type="match status" value="1"/>
</dbReference>
<evidence type="ECO:0000256" key="2">
    <source>
        <dbReference type="ARBA" id="ARBA00001946"/>
    </source>
</evidence>
<keyword evidence="7 14" id="KW-0479">Metal-binding</keyword>
<evidence type="ECO:0000256" key="4">
    <source>
        <dbReference type="ARBA" id="ARBA00011643"/>
    </source>
</evidence>
<evidence type="ECO:0000256" key="10">
    <source>
        <dbReference type="ARBA" id="ARBA00022840"/>
    </source>
</evidence>
<dbReference type="Proteomes" id="UP000033070">
    <property type="component" value="Chromosome"/>
</dbReference>
<dbReference type="STRING" id="1188319.OYT1_00179"/>
<dbReference type="KEGG" id="fam:OYT1_ch0573"/>
<evidence type="ECO:0000313" key="17">
    <source>
        <dbReference type="EMBL" id="BBE50140.1"/>
    </source>
</evidence>
<feature type="active site" description="Proton acceptor; for phosphorylation activity. Proton donor; for dephosphorylation activity" evidence="14">
    <location>
        <position position="181"/>
    </location>
</feature>